<dbReference type="InterPro" id="IPR036157">
    <property type="entry name" value="dUTPase-like_sf"/>
</dbReference>
<dbReference type="GO" id="GO:0033973">
    <property type="term" value="F:dCTP deaminase (dUMP-forming) activity"/>
    <property type="evidence" value="ECO:0007669"/>
    <property type="project" value="UniProtKB-UniRule"/>
</dbReference>
<feature type="binding site" evidence="3">
    <location>
        <position position="112"/>
    </location>
    <ligand>
        <name>dCTP</name>
        <dbReference type="ChEBI" id="CHEBI:61481"/>
    </ligand>
</feature>
<keyword evidence="2 3" id="KW-0546">Nucleotide metabolism</keyword>
<dbReference type="Pfam" id="PF22769">
    <property type="entry name" value="DCD"/>
    <property type="match status" value="1"/>
</dbReference>
<evidence type="ECO:0000256" key="3">
    <source>
        <dbReference type="HAMAP-Rule" id="MF_00146"/>
    </source>
</evidence>
<dbReference type="GO" id="GO:0015949">
    <property type="term" value="P:nucleobase-containing small molecule interconversion"/>
    <property type="evidence" value="ECO:0007669"/>
    <property type="project" value="TreeGrafter"/>
</dbReference>
<reference evidence="4 5" key="1">
    <citation type="submission" date="2020-10" db="EMBL/GenBank/DDBJ databases">
        <title>Connecting structure to function with the recovery of over 1000 high-quality activated sludge metagenome-assembled genomes encoding full-length rRNA genes using long-read sequencing.</title>
        <authorList>
            <person name="Singleton C.M."/>
            <person name="Petriglieri F."/>
            <person name="Kristensen J.M."/>
            <person name="Kirkegaard R.H."/>
            <person name="Michaelsen T.Y."/>
            <person name="Andersen M.H."/>
            <person name="Karst S.M."/>
            <person name="Dueholm M.S."/>
            <person name="Nielsen P.H."/>
            <person name="Albertsen M."/>
        </authorList>
    </citation>
    <scope>NUCLEOTIDE SEQUENCE [LARGE SCALE GENOMIC DNA]</scope>
    <source>
        <strain evidence="4">OdNE_18-Q3-R46-58_MAXAC.008</strain>
    </source>
</reference>
<dbReference type="SUPFAM" id="SSF51283">
    <property type="entry name" value="dUTPase-like"/>
    <property type="match status" value="1"/>
</dbReference>
<dbReference type="GO" id="GO:0006229">
    <property type="term" value="P:dUTP biosynthetic process"/>
    <property type="evidence" value="ECO:0007669"/>
    <property type="project" value="InterPro"/>
</dbReference>
<dbReference type="PANTHER" id="PTHR42680">
    <property type="entry name" value="DCTP DEAMINASE"/>
    <property type="match status" value="1"/>
</dbReference>
<feature type="site" description="Important for bifunctional activity" evidence="3">
    <location>
        <begin position="109"/>
        <end position="110"/>
    </location>
</feature>
<evidence type="ECO:0000313" key="5">
    <source>
        <dbReference type="Proteomes" id="UP000709959"/>
    </source>
</evidence>
<comment type="catalytic activity">
    <reaction evidence="3">
        <text>dCTP + 2 H2O = dUMP + NH4(+) + diphosphate</text>
        <dbReference type="Rhea" id="RHEA:19205"/>
        <dbReference type="ChEBI" id="CHEBI:15377"/>
        <dbReference type="ChEBI" id="CHEBI:28938"/>
        <dbReference type="ChEBI" id="CHEBI:33019"/>
        <dbReference type="ChEBI" id="CHEBI:61481"/>
        <dbReference type="ChEBI" id="CHEBI:246422"/>
        <dbReference type="EC" id="3.5.4.30"/>
    </reaction>
</comment>
<dbReference type="GO" id="GO:0000166">
    <property type="term" value="F:nucleotide binding"/>
    <property type="evidence" value="ECO:0007669"/>
    <property type="project" value="UniProtKB-KW"/>
</dbReference>
<keyword evidence="3" id="KW-0547">Nucleotide-binding</keyword>
<feature type="binding site" evidence="3">
    <location>
        <begin position="94"/>
        <end position="99"/>
    </location>
    <ligand>
        <name>dCTP</name>
        <dbReference type="ChEBI" id="CHEBI:61481"/>
    </ligand>
</feature>
<gene>
    <name evidence="3" type="primary">dcd</name>
    <name evidence="4" type="ORF">IPN91_08225</name>
</gene>
<feature type="active site" description="Proton donor/acceptor" evidence="3">
    <location>
        <position position="122"/>
    </location>
</feature>
<dbReference type="PANTHER" id="PTHR42680:SF3">
    <property type="entry name" value="DCTP DEAMINASE"/>
    <property type="match status" value="1"/>
</dbReference>
<dbReference type="AlphaFoldDB" id="A0A936F2C9"/>
<comment type="caution">
    <text evidence="3">Lacks conserved residue(s) required for the propagation of feature annotation.</text>
</comment>
<proteinExistence type="inferred from homology"/>
<evidence type="ECO:0000313" key="4">
    <source>
        <dbReference type="EMBL" id="MBK8572618.1"/>
    </source>
</evidence>
<comment type="caution">
    <text evidence="4">The sequence shown here is derived from an EMBL/GenBank/DDBJ whole genome shotgun (WGS) entry which is preliminary data.</text>
</comment>
<evidence type="ECO:0000256" key="2">
    <source>
        <dbReference type="ARBA" id="ARBA00023080"/>
    </source>
</evidence>
<comment type="pathway">
    <text evidence="3">Pyrimidine metabolism; dUMP biosynthesis; dUMP from dCTP: step 1/1.</text>
</comment>
<evidence type="ECO:0000256" key="1">
    <source>
        <dbReference type="ARBA" id="ARBA00022801"/>
    </source>
</evidence>
<dbReference type="Proteomes" id="UP000709959">
    <property type="component" value="Unassembled WGS sequence"/>
</dbReference>
<feature type="binding site" evidence="3">
    <location>
        <position position="139"/>
    </location>
    <ligand>
        <name>dCTP</name>
        <dbReference type="ChEBI" id="CHEBI:61481"/>
    </ligand>
</feature>
<dbReference type="EC" id="3.5.4.30" evidence="3"/>
<name>A0A936F2C9_9BACT</name>
<keyword evidence="1 3" id="KW-0378">Hydrolase</keyword>
<dbReference type="InterPro" id="IPR011962">
    <property type="entry name" value="dCTP_deaminase"/>
</dbReference>
<comment type="similarity">
    <text evidence="3">Belongs to the dCTP deaminase family.</text>
</comment>
<dbReference type="GO" id="GO:0006226">
    <property type="term" value="P:dUMP biosynthetic process"/>
    <property type="evidence" value="ECO:0007669"/>
    <property type="project" value="UniProtKB-UniRule"/>
</dbReference>
<dbReference type="GO" id="GO:0008829">
    <property type="term" value="F:dCTP deaminase activity"/>
    <property type="evidence" value="ECO:0007669"/>
    <property type="project" value="InterPro"/>
</dbReference>
<sequence>MILTGRQILEAKAKGQIRIDPWRDAQLNPNSYNLRLGEDLAVYTDRELDMAKPNGIEFLKIPAEGLLLQPGKLYLGRTLEYTETRGMVPMLEGRSSVGRLGLFVHVTAGFGDIGFCGYWTLEISCIQPVRIYAGVAICQIFYHTVSGEHDSYDSGKYQHNSGIQPSMLWKDFVKDSDQA</sequence>
<comment type="subunit">
    <text evidence="3">Homotrimer.</text>
</comment>
<accession>A0A936F2C9</accession>
<feature type="binding site" evidence="3">
    <location>
        <begin position="120"/>
        <end position="122"/>
    </location>
    <ligand>
        <name>dCTP</name>
        <dbReference type="ChEBI" id="CHEBI:61481"/>
    </ligand>
</feature>
<organism evidence="4 5">
    <name type="scientific">Candidatus Geothrix odensensis</name>
    <dbReference type="NCBI Taxonomy" id="2954440"/>
    <lineage>
        <taxon>Bacteria</taxon>
        <taxon>Pseudomonadati</taxon>
        <taxon>Acidobacteriota</taxon>
        <taxon>Holophagae</taxon>
        <taxon>Holophagales</taxon>
        <taxon>Holophagaceae</taxon>
        <taxon>Geothrix</taxon>
    </lineage>
</organism>
<dbReference type="EMBL" id="JADKCH010000006">
    <property type="protein sequence ID" value="MBK8572618.1"/>
    <property type="molecule type" value="Genomic_DNA"/>
</dbReference>
<protein>
    <recommendedName>
        <fullName evidence="3">dCTP deaminase, dUMP-forming</fullName>
        <ecNumber evidence="3">3.5.4.30</ecNumber>
    </recommendedName>
    <alternativeName>
        <fullName evidence="3">Bifunctional dCTP deaminase:dUTPase</fullName>
    </alternativeName>
    <alternativeName>
        <fullName evidence="3">DCD-DUT</fullName>
    </alternativeName>
</protein>
<dbReference type="InterPro" id="IPR033704">
    <property type="entry name" value="dUTPase_trimeric"/>
</dbReference>
<dbReference type="CDD" id="cd07557">
    <property type="entry name" value="trimeric_dUTPase"/>
    <property type="match status" value="1"/>
</dbReference>
<feature type="binding site" evidence="3">
    <location>
        <position position="156"/>
    </location>
    <ligand>
        <name>dCTP</name>
        <dbReference type="ChEBI" id="CHEBI:61481"/>
    </ligand>
</feature>
<feature type="binding site" evidence="3">
    <location>
        <position position="152"/>
    </location>
    <ligand>
        <name>dCTP</name>
        <dbReference type="ChEBI" id="CHEBI:61481"/>
    </ligand>
</feature>
<dbReference type="NCBIfam" id="TIGR02274">
    <property type="entry name" value="dCTP_deam"/>
    <property type="match status" value="1"/>
</dbReference>
<dbReference type="Gene3D" id="2.70.40.10">
    <property type="match status" value="1"/>
</dbReference>
<dbReference type="HAMAP" id="MF_00146">
    <property type="entry name" value="dCTP_deaminase"/>
    <property type="match status" value="1"/>
</dbReference>
<comment type="function">
    <text evidence="3">Bifunctional enzyme that catalyzes both the deamination of dCTP to dUTP and the hydrolysis of dUTP to dUMP without releasing the toxic dUTP intermediate.</text>
</comment>